<name>A0A8J4E0T4_9ACTN</name>
<sequence length="58" mass="5650">MATGGSGDITTVRRFTTGSDVAAGVSRLRAGGIGAALCLALATCECQPNGMEPPEGGP</sequence>
<keyword evidence="2" id="KW-1185">Reference proteome</keyword>
<gene>
    <name evidence="1" type="ORF">Vau01_045590</name>
</gene>
<protein>
    <submittedName>
        <fullName evidence="1">Uncharacterized protein</fullName>
    </submittedName>
</protein>
<dbReference type="Proteomes" id="UP000612585">
    <property type="component" value="Unassembled WGS sequence"/>
</dbReference>
<dbReference type="EMBL" id="BOPG01000028">
    <property type="protein sequence ID" value="GIJ57043.1"/>
    <property type="molecule type" value="Genomic_DNA"/>
</dbReference>
<accession>A0A8J4E0T4</accession>
<dbReference type="AlphaFoldDB" id="A0A8J4E0T4"/>
<evidence type="ECO:0000313" key="2">
    <source>
        <dbReference type="Proteomes" id="UP000612585"/>
    </source>
</evidence>
<evidence type="ECO:0000313" key="1">
    <source>
        <dbReference type="EMBL" id="GIJ57043.1"/>
    </source>
</evidence>
<organism evidence="1 2">
    <name type="scientific">Virgisporangium aurantiacum</name>
    <dbReference type="NCBI Taxonomy" id="175570"/>
    <lineage>
        <taxon>Bacteria</taxon>
        <taxon>Bacillati</taxon>
        <taxon>Actinomycetota</taxon>
        <taxon>Actinomycetes</taxon>
        <taxon>Micromonosporales</taxon>
        <taxon>Micromonosporaceae</taxon>
        <taxon>Virgisporangium</taxon>
    </lineage>
</organism>
<comment type="caution">
    <text evidence="1">The sequence shown here is derived from an EMBL/GenBank/DDBJ whole genome shotgun (WGS) entry which is preliminary data.</text>
</comment>
<reference evidence="1" key="1">
    <citation type="submission" date="2021-01" db="EMBL/GenBank/DDBJ databases">
        <title>Whole genome shotgun sequence of Virgisporangium aurantiacum NBRC 16421.</title>
        <authorList>
            <person name="Komaki H."/>
            <person name="Tamura T."/>
        </authorList>
    </citation>
    <scope>NUCLEOTIDE SEQUENCE</scope>
    <source>
        <strain evidence="1">NBRC 16421</strain>
    </source>
</reference>
<proteinExistence type="predicted"/>